<protein>
    <recommendedName>
        <fullName evidence="1">Transposase IS4-like domain-containing protein</fullName>
    </recommendedName>
</protein>
<evidence type="ECO:0000313" key="3">
    <source>
        <dbReference type="Proteomes" id="UP001500665"/>
    </source>
</evidence>
<proteinExistence type="predicted"/>
<feature type="domain" description="Transposase IS4-like" evidence="1">
    <location>
        <begin position="49"/>
        <end position="146"/>
    </location>
</feature>
<gene>
    <name evidence="2" type="ORF">GCM10009550_73220</name>
</gene>
<evidence type="ECO:0000259" key="1">
    <source>
        <dbReference type="Pfam" id="PF01609"/>
    </source>
</evidence>
<dbReference type="Proteomes" id="UP001500665">
    <property type="component" value="Unassembled WGS sequence"/>
</dbReference>
<name>A0ABP4CG63_9ACTN</name>
<accession>A0ABP4CG63</accession>
<dbReference type="PANTHER" id="PTHR30007:SF1">
    <property type="entry name" value="BLR1914 PROTEIN"/>
    <property type="match status" value="1"/>
</dbReference>
<comment type="caution">
    <text evidence="2">The sequence shown here is derived from an EMBL/GenBank/DDBJ whole genome shotgun (WGS) entry which is preliminary data.</text>
</comment>
<reference evidence="3" key="1">
    <citation type="journal article" date="2019" name="Int. J. Syst. Evol. Microbiol.">
        <title>The Global Catalogue of Microorganisms (GCM) 10K type strain sequencing project: providing services to taxonomists for standard genome sequencing and annotation.</title>
        <authorList>
            <consortium name="The Broad Institute Genomics Platform"/>
            <consortium name="The Broad Institute Genome Sequencing Center for Infectious Disease"/>
            <person name="Wu L."/>
            <person name="Ma J."/>
        </authorList>
    </citation>
    <scope>NUCLEOTIDE SEQUENCE [LARGE SCALE GENOMIC DNA]</scope>
    <source>
        <strain evidence="3">JCM 10696</strain>
    </source>
</reference>
<keyword evidence="3" id="KW-1185">Reference proteome</keyword>
<dbReference type="EMBL" id="BAAAHH010000055">
    <property type="protein sequence ID" value="GAA0968227.1"/>
    <property type="molecule type" value="Genomic_DNA"/>
</dbReference>
<evidence type="ECO:0000313" key="2">
    <source>
        <dbReference type="EMBL" id="GAA0968227.1"/>
    </source>
</evidence>
<dbReference type="PANTHER" id="PTHR30007">
    <property type="entry name" value="PHP DOMAIN PROTEIN"/>
    <property type="match status" value="1"/>
</dbReference>
<dbReference type="InterPro" id="IPR002559">
    <property type="entry name" value="Transposase_11"/>
</dbReference>
<dbReference type="Pfam" id="PF01609">
    <property type="entry name" value="DDE_Tnp_1"/>
    <property type="match status" value="1"/>
</dbReference>
<organism evidence="2 3">
    <name type="scientific">Actinocorallia libanotica</name>
    <dbReference type="NCBI Taxonomy" id="46162"/>
    <lineage>
        <taxon>Bacteria</taxon>
        <taxon>Bacillati</taxon>
        <taxon>Actinomycetota</taxon>
        <taxon>Actinomycetes</taxon>
        <taxon>Streptosporangiales</taxon>
        <taxon>Thermomonosporaceae</taxon>
        <taxon>Actinocorallia</taxon>
    </lineage>
</organism>
<sequence length="150" mass="17138">MKLHRRRLHHTTWIAVAIAQAGKSASVRPEPAVADLGVNAAQDAGPNPVDRGEKGSKLHFVYDGEDLPLAVLVTGEDVHDIQGFKPLIEAIPPVRSRRGPRRRRPDKVRADKAYEAADLRRWLRKRGITPRIQSLIVRGRRRRRRTWRRT</sequence>